<evidence type="ECO:0000313" key="1">
    <source>
        <dbReference type="EMBL" id="SMR98633.1"/>
    </source>
</evidence>
<reference evidence="1 2" key="1">
    <citation type="submission" date="2017-05" db="EMBL/GenBank/DDBJ databases">
        <authorList>
            <person name="Varghese N."/>
            <person name="Submissions S."/>
        </authorList>
    </citation>
    <scope>NUCLEOTIDE SEQUENCE [LARGE SCALE GENOMIC DNA]</scope>
    <source>
        <strain evidence="1 2">MACB1020</strain>
    </source>
</reference>
<comment type="caution">
    <text evidence="1">The sequence shown here is derived from an EMBL/GenBank/DDBJ whole genome shotgun (WGS) entry which is preliminary data.</text>
</comment>
<dbReference type="Proteomes" id="UP000196803">
    <property type="component" value="Unassembled WGS sequence"/>
</dbReference>
<dbReference type="EMBL" id="FXXC01000003">
    <property type="protein sequence ID" value="SMR98633.1"/>
    <property type="molecule type" value="Genomic_DNA"/>
</dbReference>
<protein>
    <submittedName>
        <fullName evidence="1">Uncharacterized protein</fullName>
    </submittedName>
</protein>
<sequence>MTQNGDWMSRNAGFCIVTFVTLKKKALKWRMSYKAATQ</sequence>
<gene>
    <name evidence="1" type="ORF">SAMN05216240_2881</name>
</gene>
<accession>A0ABY1SC76</accession>
<keyword evidence="2" id="KW-1185">Reference proteome</keyword>
<proteinExistence type="predicted"/>
<name>A0ABY1SC76_CALBS</name>
<evidence type="ECO:0000313" key="2">
    <source>
        <dbReference type="Proteomes" id="UP000196803"/>
    </source>
</evidence>
<organism evidence="1 2">
    <name type="scientific">Caldicellulosiruptor bescii</name>
    <name type="common">Anaerocellum thermophilum</name>
    <dbReference type="NCBI Taxonomy" id="31899"/>
    <lineage>
        <taxon>Bacteria</taxon>
        <taxon>Bacillati</taxon>
        <taxon>Bacillota</taxon>
        <taxon>Bacillota incertae sedis</taxon>
        <taxon>Caldicellulosiruptorales</taxon>
        <taxon>Caldicellulosiruptoraceae</taxon>
        <taxon>Caldicellulosiruptor</taxon>
    </lineage>
</organism>